<dbReference type="Pfam" id="PF02735">
    <property type="entry name" value="Ku"/>
    <property type="match status" value="1"/>
</dbReference>
<keyword evidence="1" id="KW-0238">DNA-binding</keyword>
<keyword evidence="3" id="KW-1133">Transmembrane helix</keyword>
<evidence type="ECO:0000259" key="4">
    <source>
        <dbReference type="SMART" id="SM00559"/>
    </source>
</evidence>
<feature type="domain" description="Ku" evidence="4">
    <location>
        <begin position="64"/>
        <end position="192"/>
    </location>
</feature>
<keyword evidence="3" id="KW-0472">Membrane</keyword>
<dbReference type="OrthoDB" id="9795084at2"/>
<evidence type="ECO:0000256" key="1">
    <source>
        <dbReference type="ARBA" id="ARBA00023125"/>
    </source>
</evidence>
<dbReference type="SUPFAM" id="SSF100939">
    <property type="entry name" value="SPOC domain-like"/>
    <property type="match status" value="1"/>
</dbReference>
<dbReference type="EMBL" id="PKLZ01000001">
    <property type="protein sequence ID" value="PLW84210.1"/>
    <property type="molecule type" value="Genomic_DNA"/>
</dbReference>
<dbReference type="InterPro" id="IPR016194">
    <property type="entry name" value="SPOC-like_C_dom_sf"/>
</dbReference>
<keyword evidence="3" id="KW-0812">Transmembrane</keyword>
<dbReference type="Gene3D" id="1.10.720.10">
    <property type="match status" value="1"/>
</dbReference>
<name>A0A2N5Y740_9GAMM</name>
<dbReference type="PANTHER" id="PTHR41251">
    <property type="entry name" value="NON-HOMOLOGOUS END JOINING PROTEIN KU"/>
    <property type="match status" value="1"/>
</dbReference>
<dbReference type="RefSeq" id="WP_101519846.1">
    <property type="nucleotide sequence ID" value="NZ_PKLZ01000001.1"/>
</dbReference>
<protein>
    <submittedName>
        <fullName evidence="5">Ku protein</fullName>
    </submittedName>
</protein>
<keyword evidence="6" id="KW-1185">Reference proteome</keyword>
<sequence length="318" mass="36602">MARKKDDDQPSFQPRSFWSGVVAFGLVSLPVSLFPANRGKSLSLKMVDHQGTPLRREYFCEKENRILERDEIVRGYPVDRDRFVIVEDEELEALVPEKSRTIDLRRFVPRGDINPVFFDRGYFLAPDSSATKAYRLLAKSMEDEHKAGVATFVMRDKEYLITIIAEAGILRAETLRFQDEIRSVEAIGLPALEKPPREQVREIQDAMKALYSQTLDRSLLTDRDTRRVRERISTKLETGEDVLAEPDFETATEQDNVVDLMQVLKERLQGRPAPEEHAKANMESLSRDELYDRAREKDIDGRSKMNKQELIDALKRAG</sequence>
<dbReference type="AlphaFoldDB" id="A0A2N5Y740"/>
<dbReference type="Proteomes" id="UP000234845">
    <property type="component" value="Unassembled WGS sequence"/>
</dbReference>
<reference evidence="6" key="1">
    <citation type="submission" date="2017-11" db="EMBL/GenBank/DDBJ databases">
        <title>The draft genome sequence of Chromatocurvus sp. F02.</title>
        <authorList>
            <person name="Du Z.-J."/>
            <person name="Chang Y.-Q."/>
        </authorList>
    </citation>
    <scope>NUCLEOTIDE SEQUENCE [LARGE SCALE GENOMIC DNA]</scope>
    <source>
        <strain evidence="6">F02</strain>
    </source>
</reference>
<dbReference type="GO" id="GO:0003690">
    <property type="term" value="F:double-stranded DNA binding"/>
    <property type="evidence" value="ECO:0007669"/>
    <property type="project" value="TreeGrafter"/>
</dbReference>
<dbReference type="SMART" id="SM00559">
    <property type="entry name" value="Ku78"/>
    <property type="match status" value="1"/>
</dbReference>
<feature type="region of interest" description="Disordered" evidence="2">
    <location>
        <begin position="270"/>
        <end position="318"/>
    </location>
</feature>
<dbReference type="PANTHER" id="PTHR41251:SF1">
    <property type="entry name" value="NON-HOMOLOGOUS END JOINING PROTEIN KU"/>
    <property type="match status" value="1"/>
</dbReference>
<evidence type="ECO:0000256" key="2">
    <source>
        <dbReference type="SAM" id="MobiDB-lite"/>
    </source>
</evidence>
<comment type="caution">
    <text evidence="5">The sequence shown here is derived from an EMBL/GenBank/DDBJ whole genome shotgun (WGS) entry which is preliminary data.</text>
</comment>
<evidence type="ECO:0000313" key="6">
    <source>
        <dbReference type="Proteomes" id="UP000234845"/>
    </source>
</evidence>
<feature type="transmembrane region" description="Helical" evidence="3">
    <location>
        <begin position="17"/>
        <end position="36"/>
    </location>
</feature>
<dbReference type="InterPro" id="IPR006164">
    <property type="entry name" value="DNA_bd_Ku70/Ku80"/>
</dbReference>
<evidence type="ECO:0000313" key="5">
    <source>
        <dbReference type="EMBL" id="PLW84210.1"/>
    </source>
</evidence>
<gene>
    <name evidence="5" type="ORF">CWI75_02370</name>
</gene>
<dbReference type="PIRSF" id="PIRSF006493">
    <property type="entry name" value="Prok_Ku"/>
    <property type="match status" value="1"/>
</dbReference>
<organism evidence="5 6">
    <name type="scientific">Kineobactrum sediminis</name>
    <dbReference type="NCBI Taxonomy" id="1905677"/>
    <lineage>
        <taxon>Bacteria</taxon>
        <taxon>Pseudomonadati</taxon>
        <taxon>Pseudomonadota</taxon>
        <taxon>Gammaproteobacteria</taxon>
        <taxon>Cellvibrionales</taxon>
        <taxon>Halieaceae</taxon>
        <taxon>Kineobactrum</taxon>
    </lineage>
</organism>
<dbReference type="GO" id="GO:0006303">
    <property type="term" value="P:double-strand break repair via nonhomologous end joining"/>
    <property type="evidence" value="ECO:0007669"/>
    <property type="project" value="InterPro"/>
</dbReference>
<dbReference type="InterPro" id="IPR009187">
    <property type="entry name" value="Prok_Ku"/>
</dbReference>
<accession>A0A2N5Y740</accession>
<evidence type="ECO:0000256" key="3">
    <source>
        <dbReference type="SAM" id="Phobius"/>
    </source>
</evidence>
<proteinExistence type="predicted"/>
<dbReference type="Gene3D" id="2.40.290.10">
    <property type="match status" value="1"/>
</dbReference>